<accession>G4ZIK7</accession>
<reference evidence="1 2" key="1">
    <citation type="journal article" date="2006" name="Science">
        <title>Phytophthora genome sequences uncover evolutionary origins and mechanisms of pathogenesis.</title>
        <authorList>
            <person name="Tyler B.M."/>
            <person name="Tripathy S."/>
            <person name="Zhang X."/>
            <person name="Dehal P."/>
            <person name="Jiang R.H."/>
            <person name="Aerts A."/>
            <person name="Arredondo F.D."/>
            <person name="Baxter L."/>
            <person name="Bensasson D."/>
            <person name="Beynon J.L."/>
            <person name="Chapman J."/>
            <person name="Damasceno C.M."/>
            <person name="Dorrance A.E."/>
            <person name="Dou D."/>
            <person name="Dickerman A.W."/>
            <person name="Dubchak I.L."/>
            <person name="Garbelotto M."/>
            <person name="Gijzen M."/>
            <person name="Gordon S.G."/>
            <person name="Govers F."/>
            <person name="Grunwald N.J."/>
            <person name="Huang W."/>
            <person name="Ivors K.L."/>
            <person name="Jones R.W."/>
            <person name="Kamoun S."/>
            <person name="Krampis K."/>
            <person name="Lamour K.H."/>
            <person name="Lee M.K."/>
            <person name="McDonald W.H."/>
            <person name="Medina M."/>
            <person name="Meijer H.J."/>
            <person name="Nordberg E.K."/>
            <person name="Maclean D.J."/>
            <person name="Ospina-Giraldo M.D."/>
            <person name="Morris P.F."/>
            <person name="Phuntumart V."/>
            <person name="Putnam N.H."/>
            <person name="Rash S."/>
            <person name="Rose J.K."/>
            <person name="Sakihama Y."/>
            <person name="Salamov A.A."/>
            <person name="Savidor A."/>
            <person name="Scheuring C.F."/>
            <person name="Smith B.M."/>
            <person name="Sobral B.W."/>
            <person name="Terry A."/>
            <person name="Torto-Alalibo T.A."/>
            <person name="Win J."/>
            <person name="Xu Z."/>
            <person name="Zhang H."/>
            <person name="Grigoriev I.V."/>
            <person name="Rokhsar D.S."/>
            <person name="Boore J.L."/>
        </authorList>
    </citation>
    <scope>NUCLEOTIDE SEQUENCE [LARGE SCALE GENOMIC DNA]</scope>
    <source>
        <strain evidence="1 2">P6497</strain>
    </source>
</reference>
<dbReference type="OMA" id="ACCREHP"/>
<name>G4ZIK7_PHYSP</name>
<dbReference type="InParanoid" id="G4ZIK7"/>
<protein>
    <submittedName>
        <fullName evidence="1">Uncharacterized protein</fullName>
    </submittedName>
</protein>
<dbReference type="RefSeq" id="XP_009526309.1">
    <property type="nucleotide sequence ID" value="XM_009528014.1"/>
</dbReference>
<dbReference type="EMBL" id="JH159154">
    <property type="protein sequence ID" value="EGZ17251.1"/>
    <property type="molecule type" value="Genomic_DNA"/>
</dbReference>
<dbReference type="KEGG" id="psoj:PHYSODRAFT_264215"/>
<evidence type="ECO:0000313" key="2">
    <source>
        <dbReference type="Proteomes" id="UP000002640"/>
    </source>
</evidence>
<dbReference type="GeneID" id="20639587"/>
<dbReference type="Proteomes" id="UP000002640">
    <property type="component" value="Unassembled WGS sequence"/>
</dbReference>
<sequence>MVAFSVYKSSKYLFDCVAAAHAARAQPYPAVDLNALEALGLNSVDVVKRMDYAEVDKLVKCCPQHPPQTIVVPATHGDITPFQEFAKYLKARQRCSQMDVC</sequence>
<proteinExistence type="predicted"/>
<evidence type="ECO:0000313" key="1">
    <source>
        <dbReference type="EMBL" id="EGZ17251.1"/>
    </source>
</evidence>
<organism evidence="1 2">
    <name type="scientific">Phytophthora sojae (strain P6497)</name>
    <name type="common">Soybean stem and root rot agent</name>
    <name type="synonym">Phytophthora megasperma f. sp. glycines</name>
    <dbReference type="NCBI Taxonomy" id="1094619"/>
    <lineage>
        <taxon>Eukaryota</taxon>
        <taxon>Sar</taxon>
        <taxon>Stramenopiles</taxon>
        <taxon>Oomycota</taxon>
        <taxon>Peronosporomycetes</taxon>
        <taxon>Peronosporales</taxon>
        <taxon>Peronosporaceae</taxon>
        <taxon>Phytophthora</taxon>
    </lineage>
</organism>
<dbReference type="AlphaFoldDB" id="G4ZIK7"/>
<gene>
    <name evidence="1" type="ORF">PHYSODRAFT_264215</name>
</gene>
<keyword evidence="2" id="KW-1185">Reference proteome</keyword>